<name>A0A2K8SVP9_9NOSO</name>
<proteinExistence type="predicted"/>
<evidence type="ECO:0000313" key="1">
    <source>
        <dbReference type="EMBL" id="AUB39524.1"/>
    </source>
</evidence>
<dbReference type="AlphaFoldDB" id="A0A2K8SVP9"/>
<organism evidence="1 2">
    <name type="scientific">Nostoc flagelliforme CCNUN1</name>
    <dbReference type="NCBI Taxonomy" id="2038116"/>
    <lineage>
        <taxon>Bacteria</taxon>
        <taxon>Bacillati</taxon>
        <taxon>Cyanobacteriota</taxon>
        <taxon>Cyanophyceae</taxon>
        <taxon>Nostocales</taxon>
        <taxon>Nostocaceae</taxon>
        <taxon>Nostoc</taxon>
    </lineage>
</organism>
<dbReference type="OrthoDB" id="487739at2"/>
<gene>
    <name evidence="1" type="ORF">COO91_05518</name>
</gene>
<dbReference type="RefSeq" id="WP_100900507.1">
    <property type="nucleotide sequence ID" value="NZ_CAWNNC010000001.1"/>
</dbReference>
<keyword evidence="2" id="KW-1185">Reference proteome</keyword>
<protein>
    <submittedName>
        <fullName evidence="1">Uncharacterized protein</fullName>
    </submittedName>
</protein>
<dbReference type="Proteomes" id="UP000232003">
    <property type="component" value="Chromosome"/>
</dbReference>
<evidence type="ECO:0000313" key="2">
    <source>
        <dbReference type="Proteomes" id="UP000232003"/>
    </source>
</evidence>
<reference evidence="1 2" key="1">
    <citation type="submission" date="2017-11" db="EMBL/GenBank/DDBJ databases">
        <title>Complete genome of a free-living desiccation-tolerant cyanobacterium and its photosynthetic adaptation to extreme terrestrial habitat.</title>
        <authorList>
            <person name="Shang J."/>
        </authorList>
    </citation>
    <scope>NUCLEOTIDE SEQUENCE [LARGE SCALE GENOMIC DNA]</scope>
    <source>
        <strain evidence="1 2">CCNUN1</strain>
    </source>
</reference>
<accession>A0A2K8SVP9</accession>
<dbReference type="EMBL" id="CP024785">
    <property type="protein sequence ID" value="AUB39524.1"/>
    <property type="molecule type" value="Genomic_DNA"/>
</dbReference>
<dbReference type="KEGG" id="nfl:COO91_05518"/>
<sequence length="96" mass="11526">MLASDAPTLGIFPQASKFWRLRITKKFDKPEYYIGQTVLHKIKVRQGEILHPVTVIGLYWTNIDWMYFIQLPEDHPQFKTEDHEWDEVEDHQLEPM</sequence>